<keyword evidence="2" id="KW-0175">Coiled coil</keyword>
<protein>
    <submittedName>
        <fullName evidence="4">Phage shock protein A</fullName>
    </submittedName>
</protein>
<organism evidence="4 5">
    <name type="scientific">Paenibacillus solanacearum</name>
    <dbReference type="NCBI Taxonomy" id="2048548"/>
    <lineage>
        <taxon>Bacteria</taxon>
        <taxon>Bacillati</taxon>
        <taxon>Bacillota</taxon>
        <taxon>Bacilli</taxon>
        <taxon>Bacillales</taxon>
        <taxon>Paenibacillaceae</taxon>
        <taxon>Paenibacillus</taxon>
    </lineage>
</organism>
<evidence type="ECO:0000256" key="2">
    <source>
        <dbReference type="SAM" id="Coils"/>
    </source>
</evidence>
<comment type="similarity">
    <text evidence="1">Belongs to the PspA/Vipp/IM30 family.</text>
</comment>
<comment type="caution">
    <text evidence="4">The sequence shown here is derived from an EMBL/GenBank/DDBJ whole genome shotgun (WGS) entry which is preliminary data.</text>
</comment>
<feature type="coiled-coil region" evidence="2">
    <location>
        <begin position="115"/>
        <end position="142"/>
    </location>
</feature>
<evidence type="ECO:0000313" key="5">
    <source>
        <dbReference type="Proteomes" id="UP000693672"/>
    </source>
</evidence>
<dbReference type="AlphaFoldDB" id="A0A916K5Q6"/>
<keyword evidence="5" id="KW-1185">Reference proteome</keyword>
<dbReference type="Proteomes" id="UP000693672">
    <property type="component" value="Unassembled WGS sequence"/>
</dbReference>
<dbReference type="PANTHER" id="PTHR31088:SF6">
    <property type="entry name" value="PHAGE SHOCK PROTEIN A"/>
    <property type="match status" value="1"/>
</dbReference>
<feature type="coiled-coil region" evidence="2">
    <location>
        <begin position="54"/>
        <end position="81"/>
    </location>
</feature>
<evidence type="ECO:0000313" key="4">
    <source>
        <dbReference type="EMBL" id="CAG7635136.1"/>
    </source>
</evidence>
<dbReference type="InterPro" id="IPR007157">
    <property type="entry name" value="PspA_VIPP1"/>
</dbReference>
<name>A0A916K5Q6_9BACL</name>
<dbReference type="PANTHER" id="PTHR31088">
    <property type="entry name" value="MEMBRANE-ASSOCIATED PROTEIN VIPP1, CHLOROPLASTIC"/>
    <property type="match status" value="1"/>
</dbReference>
<evidence type="ECO:0000256" key="3">
    <source>
        <dbReference type="SAM" id="MobiDB-lite"/>
    </source>
</evidence>
<dbReference type="Pfam" id="PF04012">
    <property type="entry name" value="PspA_IM30"/>
    <property type="match status" value="1"/>
</dbReference>
<gene>
    <name evidence="4" type="ORF">PAESOLCIP111_03629</name>
</gene>
<dbReference type="EMBL" id="CAJVAS010000016">
    <property type="protein sequence ID" value="CAG7635136.1"/>
    <property type="molecule type" value="Genomic_DNA"/>
</dbReference>
<dbReference type="RefSeq" id="WP_218093375.1">
    <property type="nucleotide sequence ID" value="NZ_CAJVAS010000016.1"/>
</dbReference>
<evidence type="ECO:0000256" key="1">
    <source>
        <dbReference type="ARBA" id="ARBA00043985"/>
    </source>
</evidence>
<feature type="region of interest" description="Disordered" evidence="3">
    <location>
        <begin position="192"/>
        <end position="215"/>
    </location>
</feature>
<reference evidence="4" key="1">
    <citation type="submission" date="2021-06" db="EMBL/GenBank/DDBJ databases">
        <authorList>
            <person name="Criscuolo A."/>
        </authorList>
    </citation>
    <scope>NUCLEOTIDE SEQUENCE</scope>
    <source>
        <strain evidence="4">CIP111600</strain>
    </source>
</reference>
<proteinExistence type="inferred from homology"/>
<sequence>MGVFARIFDMSKAAANEALNKLEDPVMMLNHYLRSMKEEIDTAQRSLSKQVAAERVLKQRIDEYNELAAEWERKAAELLASGLEAEARHALSTKLHYVDKGLACAEQYGAARLHTEEIVQQLERLKSEYAVMQEKRTELAARAQKMASQQAKSSAASGHYRFEGGYAASGFQRIEEKIMQWEAQTELAGQSYGRGQGPYAASGADPLSEANRDARIEEHLARLKQQSPAKGQ</sequence>
<accession>A0A916K5Q6</accession>